<name>A0ABV8JIQ6_9BACL</name>
<dbReference type="InterPro" id="IPR025194">
    <property type="entry name" value="RodZ-like_C"/>
</dbReference>
<reference evidence="4" key="1">
    <citation type="journal article" date="2019" name="Int. J. Syst. Evol. Microbiol.">
        <title>The Global Catalogue of Microorganisms (GCM) 10K type strain sequencing project: providing services to taxonomists for standard genome sequencing and annotation.</title>
        <authorList>
            <consortium name="The Broad Institute Genomics Platform"/>
            <consortium name="The Broad Institute Genome Sequencing Center for Infectious Disease"/>
            <person name="Wu L."/>
            <person name="Ma J."/>
        </authorList>
    </citation>
    <scope>NUCLEOTIDE SEQUENCE [LARGE SCALE GENOMIC DNA]</scope>
    <source>
        <strain evidence="4">IBRC-M 10813</strain>
    </source>
</reference>
<organism evidence="3 4">
    <name type="scientific">Salinithrix halophila</name>
    <dbReference type="NCBI Taxonomy" id="1485204"/>
    <lineage>
        <taxon>Bacteria</taxon>
        <taxon>Bacillati</taxon>
        <taxon>Bacillota</taxon>
        <taxon>Bacilli</taxon>
        <taxon>Bacillales</taxon>
        <taxon>Thermoactinomycetaceae</taxon>
        <taxon>Salinithrix</taxon>
    </lineage>
</organism>
<feature type="domain" description="Cytoskeleton protein RodZ-like C-terminal" evidence="2">
    <location>
        <begin position="38"/>
        <end position="104"/>
    </location>
</feature>
<feature type="region of interest" description="Disordered" evidence="1">
    <location>
        <begin position="1"/>
        <end position="24"/>
    </location>
</feature>
<keyword evidence="4" id="KW-1185">Reference proteome</keyword>
<evidence type="ECO:0000313" key="4">
    <source>
        <dbReference type="Proteomes" id="UP001595843"/>
    </source>
</evidence>
<comment type="caution">
    <text evidence="3">The sequence shown here is derived from an EMBL/GenBank/DDBJ whole genome shotgun (WGS) entry which is preliminary data.</text>
</comment>
<evidence type="ECO:0000259" key="2">
    <source>
        <dbReference type="Pfam" id="PF13464"/>
    </source>
</evidence>
<accession>A0ABV8JIQ6</accession>
<dbReference type="EMBL" id="JBHSAP010000018">
    <property type="protein sequence ID" value="MFC4078275.1"/>
    <property type="molecule type" value="Genomic_DNA"/>
</dbReference>
<gene>
    <name evidence="3" type="ORF">ACFOUO_15870</name>
</gene>
<dbReference type="Proteomes" id="UP001595843">
    <property type="component" value="Unassembled WGS sequence"/>
</dbReference>
<sequence>MTGEAQASAPEGMALLNRDEESGKSEYEVKNNQNLLLQVKANQESWLQIRENENGGYLRDVTLTKGERFRFRHPESVTTDLWISLGVPEGVELTINGQAIKPTKTIQIHKKE</sequence>
<dbReference type="Pfam" id="PF13464">
    <property type="entry name" value="RodZ_C"/>
    <property type="match status" value="1"/>
</dbReference>
<dbReference type="RefSeq" id="WP_380706272.1">
    <property type="nucleotide sequence ID" value="NZ_JBHSAP010000018.1"/>
</dbReference>
<evidence type="ECO:0000256" key="1">
    <source>
        <dbReference type="SAM" id="MobiDB-lite"/>
    </source>
</evidence>
<protein>
    <submittedName>
        <fullName evidence="3">DUF4115 domain-containing protein</fullName>
    </submittedName>
</protein>
<proteinExistence type="predicted"/>
<evidence type="ECO:0000313" key="3">
    <source>
        <dbReference type="EMBL" id="MFC4078275.1"/>
    </source>
</evidence>